<evidence type="ECO:0000313" key="5">
    <source>
        <dbReference type="Proteomes" id="UP001283691"/>
    </source>
</evidence>
<dbReference type="Pfam" id="PF12476">
    <property type="entry name" value="DUF3696"/>
    <property type="match status" value="1"/>
</dbReference>
<accession>A0AAW9D7H1</accession>
<organism evidence="4 5">
    <name type="scientific">Aliarcobacter skirrowii</name>
    <dbReference type="NCBI Taxonomy" id="28200"/>
    <lineage>
        <taxon>Bacteria</taxon>
        <taxon>Pseudomonadati</taxon>
        <taxon>Campylobacterota</taxon>
        <taxon>Epsilonproteobacteria</taxon>
        <taxon>Campylobacterales</taxon>
        <taxon>Arcobacteraceae</taxon>
        <taxon>Aliarcobacter</taxon>
    </lineage>
</organism>
<comment type="caution">
    <text evidence="4">The sequence shown here is derived from an EMBL/GenBank/DDBJ whole genome shotgun (WGS) entry which is preliminary data.</text>
</comment>
<dbReference type="Gene3D" id="3.40.50.300">
    <property type="entry name" value="P-loop containing nucleotide triphosphate hydrolases"/>
    <property type="match status" value="1"/>
</dbReference>
<dbReference type="PANTHER" id="PTHR43581:SF2">
    <property type="entry name" value="EXCINUCLEASE ATPASE SUBUNIT"/>
    <property type="match status" value="1"/>
</dbReference>
<name>A0AAW9D7H1_9BACT</name>
<proteinExistence type="predicted"/>
<evidence type="ECO:0000313" key="4">
    <source>
        <dbReference type="EMBL" id="MDX4068111.1"/>
    </source>
</evidence>
<dbReference type="InterPro" id="IPR003959">
    <property type="entry name" value="ATPase_AAA_core"/>
</dbReference>
<gene>
    <name evidence="4" type="ORF">Q6A80_00065</name>
</gene>
<dbReference type="InterPro" id="IPR027417">
    <property type="entry name" value="P-loop_NTPase"/>
</dbReference>
<evidence type="ECO:0000256" key="1">
    <source>
        <dbReference type="SAM" id="Phobius"/>
    </source>
</evidence>
<dbReference type="GO" id="GO:0005524">
    <property type="term" value="F:ATP binding"/>
    <property type="evidence" value="ECO:0007669"/>
    <property type="project" value="InterPro"/>
</dbReference>
<keyword evidence="1" id="KW-0812">Transmembrane</keyword>
<keyword evidence="1" id="KW-0472">Membrane</keyword>
<feature type="domain" description="DUF3696" evidence="2">
    <location>
        <begin position="297"/>
        <end position="348"/>
    </location>
</feature>
<dbReference type="Proteomes" id="UP001283691">
    <property type="component" value="Unassembled WGS sequence"/>
</dbReference>
<dbReference type="PANTHER" id="PTHR43581">
    <property type="entry name" value="ATP/GTP PHOSPHATASE"/>
    <property type="match status" value="1"/>
</dbReference>
<dbReference type="SUPFAM" id="SSF52540">
    <property type="entry name" value="P-loop containing nucleoside triphosphate hydrolases"/>
    <property type="match status" value="1"/>
</dbReference>
<dbReference type="InterPro" id="IPR022532">
    <property type="entry name" value="DUF3696"/>
</dbReference>
<dbReference type="RefSeq" id="WP_319047316.1">
    <property type="nucleotide sequence ID" value="NZ_JAUQUR010000001.1"/>
</dbReference>
<dbReference type="PIRSF" id="PIRSF034888">
    <property type="entry name" value="P-loop_UCP034888"/>
    <property type="match status" value="1"/>
</dbReference>
<dbReference type="Pfam" id="PF13304">
    <property type="entry name" value="AAA_21"/>
    <property type="match status" value="1"/>
</dbReference>
<keyword evidence="1" id="KW-1133">Transmembrane helix</keyword>
<reference evidence="4" key="1">
    <citation type="journal article" date="2023" name="Front. Microbiol.">
        <title>Genomic diversity and taxonomic marker for Arcobacter species.</title>
        <authorList>
            <person name="Zhou G."/>
            <person name="Gu Y."/>
            <person name="Wang H."/>
            <person name="Chen X."/>
            <person name="Zhang X."/>
            <person name="Shao Z."/>
            <person name="Yan X."/>
            <person name="Zhang J."/>
            <person name="Zhang M."/>
        </authorList>
    </citation>
    <scope>NUCLEOTIDE SEQUENCE</scope>
    <source>
        <strain evidence="4">BJSY19SF1-2</strain>
    </source>
</reference>
<dbReference type="InterPro" id="IPR051396">
    <property type="entry name" value="Bact_Antivir_Def_Nuclease"/>
</dbReference>
<dbReference type="EMBL" id="JAUQUR010000001">
    <property type="protein sequence ID" value="MDX4068111.1"/>
    <property type="molecule type" value="Genomic_DNA"/>
</dbReference>
<feature type="domain" description="ATPase AAA-type core" evidence="3">
    <location>
        <begin position="24"/>
        <end position="286"/>
    </location>
</feature>
<reference evidence="4" key="2">
    <citation type="submission" date="2023-07" db="EMBL/GenBank/DDBJ databases">
        <authorList>
            <person name="Zhang M."/>
            <person name="Zhou G."/>
        </authorList>
    </citation>
    <scope>NUCLEOTIDE SEQUENCE</scope>
    <source>
        <strain evidence="4">BJSY19SF1-2</strain>
    </source>
</reference>
<feature type="transmembrane region" description="Helical" evidence="1">
    <location>
        <begin position="214"/>
        <end position="235"/>
    </location>
</feature>
<sequence>MYITKLKISRFKSHVESDLNLKNVTLLTGLNGSGKSSVFQSIRMFWELLKTEDPTINEYGELETLINRNSKNKSFEFKMELENKPFMDLLYSKVDENLSHNEHISKDDILSNYNLAYISASRLGPTEYQNIRNKINYEKNVGSYGEFTLDVLLKNAEESLPDSFKDSHESRNTLEFHVEKWLKEVSPNIELKTELNKKQNIASFSINGFTPFNVGFGISYTLSIIVQLLYSVILFKKKGIKSIVLIENPEAHLHPRGQTKIAEFISIISNYGVQVIVETHSDYILDGLRLSVKDNIIEHEKTRIYYFELFKDEVNYDWNNTKVVMPEISEQGLLNQWPTNFFDTSKKNKKRFLR</sequence>
<dbReference type="InterPro" id="IPR014592">
    <property type="entry name" value="P-loop_UCP034888"/>
</dbReference>
<dbReference type="AlphaFoldDB" id="A0AAW9D7H1"/>
<evidence type="ECO:0000259" key="2">
    <source>
        <dbReference type="Pfam" id="PF12476"/>
    </source>
</evidence>
<protein>
    <submittedName>
        <fullName evidence="4">DUF3696 domain-containing protein</fullName>
    </submittedName>
</protein>
<dbReference type="GO" id="GO:0016887">
    <property type="term" value="F:ATP hydrolysis activity"/>
    <property type="evidence" value="ECO:0007669"/>
    <property type="project" value="InterPro"/>
</dbReference>
<evidence type="ECO:0000259" key="3">
    <source>
        <dbReference type="Pfam" id="PF13304"/>
    </source>
</evidence>